<evidence type="ECO:0008006" key="3">
    <source>
        <dbReference type="Google" id="ProtNLM"/>
    </source>
</evidence>
<reference evidence="1 2" key="1">
    <citation type="submission" date="2024-09" db="EMBL/GenBank/DDBJ databases">
        <title>Chromosome-scale assembly of Riccia fluitans.</title>
        <authorList>
            <person name="Paukszto L."/>
            <person name="Sawicki J."/>
            <person name="Karawczyk K."/>
            <person name="Piernik-Szablinska J."/>
            <person name="Szczecinska M."/>
            <person name="Mazdziarz M."/>
        </authorList>
    </citation>
    <scope>NUCLEOTIDE SEQUENCE [LARGE SCALE GENOMIC DNA]</scope>
    <source>
        <strain evidence="1">Rf_01</strain>
        <tissue evidence="1">Aerial parts of the thallus</tissue>
    </source>
</reference>
<accession>A0ABD1ZNL1</accession>
<proteinExistence type="predicted"/>
<evidence type="ECO:0000313" key="1">
    <source>
        <dbReference type="EMBL" id="KAL2653042.1"/>
    </source>
</evidence>
<dbReference type="EMBL" id="JBHFFA010000001">
    <property type="protein sequence ID" value="KAL2653042.1"/>
    <property type="molecule type" value="Genomic_DNA"/>
</dbReference>
<dbReference type="Proteomes" id="UP001605036">
    <property type="component" value="Unassembled WGS sequence"/>
</dbReference>
<evidence type="ECO:0000313" key="2">
    <source>
        <dbReference type="Proteomes" id="UP001605036"/>
    </source>
</evidence>
<gene>
    <name evidence="1" type="ORF">R1flu_021170</name>
</gene>
<name>A0ABD1ZNL1_9MARC</name>
<organism evidence="1 2">
    <name type="scientific">Riccia fluitans</name>
    <dbReference type="NCBI Taxonomy" id="41844"/>
    <lineage>
        <taxon>Eukaryota</taxon>
        <taxon>Viridiplantae</taxon>
        <taxon>Streptophyta</taxon>
        <taxon>Embryophyta</taxon>
        <taxon>Marchantiophyta</taxon>
        <taxon>Marchantiopsida</taxon>
        <taxon>Marchantiidae</taxon>
        <taxon>Marchantiales</taxon>
        <taxon>Ricciaceae</taxon>
        <taxon>Riccia</taxon>
    </lineage>
</organism>
<comment type="caution">
    <text evidence="1">The sequence shown here is derived from an EMBL/GenBank/DDBJ whole genome shotgun (WGS) entry which is preliminary data.</text>
</comment>
<sequence length="150" mass="17725">MHLLYKGQFLSENRLQDLLVAYLPYLEMRICNLQQGNLLEAIQEFLEWRYMLDTWDFVCGEWVILTRLGGKQIPFPPSVLSAHRLFSEVDASDTCSELSRKGNLDYTPLQWNNFWKRLWSASLHRRDLLFLRRIVQKGFFSVAMAALMSF</sequence>
<protein>
    <recommendedName>
        <fullName evidence="3">Maturase K</fullName>
    </recommendedName>
</protein>
<keyword evidence="2" id="KW-1185">Reference proteome</keyword>
<dbReference type="AlphaFoldDB" id="A0ABD1ZNL1"/>